<evidence type="ECO:0000259" key="1">
    <source>
        <dbReference type="Pfam" id="PF13843"/>
    </source>
</evidence>
<proteinExistence type="predicted"/>
<dbReference type="Pfam" id="PF13843">
    <property type="entry name" value="DDE_Tnp_1_7"/>
    <property type="match status" value="1"/>
</dbReference>
<sequence>MPVTSQIVVPLLEPLLDQGYCLITDSYYTSPKLSNFLVTHKMDTYGIVRKNRKYILKFIRKKLKRHEIIAARRGKLIVMKYQDKRGICLLSVVHNTKKATTNKTDKDGNLISKPKVVIDYNVTMGGVDSPDQHLHDYSITKKGGKIL</sequence>
<protein>
    <submittedName>
        <fullName evidence="3">DDE_Tnp_1_7 domain-containing protein</fullName>
    </submittedName>
</protein>
<dbReference type="PANTHER" id="PTHR46599">
    <property type="entry name" value="PIGGYBAC TRANSPOSABLE ELEMENT-DERIVED PROTEIN 4"/>
    <property type="match status" value="1"/>
</dbReference>
<accession>A0A0N5CFA0</accession>
<organism evidence="2 3">
    <name type="scientific">Strongyloides papillosus</name>
    <name type="common">Intestinal threadworm</name>
    <dbReference type="NCBI Taxonomy" id="174720"/>
    <lineage>
        <taxon>Eukaryota</taxon>
        <taxon>Metazoa</taxon>
        <taxon>Ecdysozoa</taxon>
        <taxon>Nematoda</taxon>
        <taxon>Chromadorea</taxon>
        <taxon>Rhabditida</taxon>
        <taxon>Tylenchina</taxon>
        <taxon>Panagrolaimomorpha</taxon>
        <taxon>Strongyloidoidea</taxon>
        <taxon>Strongyloididae</taxon>
        <taxon>Strongyloides</taxon>
    </lineage>
</organism>
<dbReference type="AlphaFoldDB" id="A0A0N5CFA0"/>
<dbReference type="PANTHER" id="PTHR46599:SF3">
    <property type="entry name" value="PIGGYBAC TRANSPOSABLE ELEMENT-DERIVED PROTEIN 4"/>
    <property type="match status" value="1"/>
</dbReference>
<dbReference type="InterPro" id="IPR029526">
    <property type="entry name" value="PGBD"/>
</dbReference>
<evidence type="ECO:0000313" key="2">
    <source>
        <dbReference type="Proteomes" id="UP000046392"/>
    </source>
</evidence>
<dbReference type="Proteomes" id="UP000046392">
    <property type="component" value="Unplaced"/>
</dbReference>
<evidence type="ECO:0000313" key="3">
    <source>
        <dbReference type="WBParaSite" id="SPAL_0001653684.1"/>
    </source>
</evidence>
<dbReference type="WBParaSite" id="SPAL_0001653684.1">
    <property type="protein sequence ID" value="SPAL_0001653684.1"/>
    <property type="gene ID" value="SPAL_0001653684"/>
</dbReference>
<keyword evidence="2" id="KW-1185">Reference proteome</keyword>
<feature type="domain" description="PiggyBac transposable element-derived protein" evidence="1">
    <location>
        <begin position="4"/>
        <end position="143"/>
    </location>
</feature>
<reference evidence="3" key="1">
    <citation type="submission" date="2017-02" db="UniProtKB">
        <authorList>
            <consortium name="WormBaseParasite"/>
        </authorList>
    </citation>
    <scope>IDENTIFICATION</scope>
</reference>
<dbReference type="STRING" id="174720.A0A0N5CFA0"/>
<name>A0A0N5CFA0_STREA</name>